<accession>A0A1I2FPL2</accession>
<dbReference type="Proteomes" id="UP000198596">
    <property type="component" value="Unassembled WGS sequence"/>
</dbReference>
<dbReference type="STRING" id="935223.SAMN04488131_10829"/>
<organism evidence="1 2">
    <name type="scientific">Flavobacterium xueshanense</name>
    <dbReference type="NCBI Taxonomy" id="935223"/>
    <lineage>
        <taxon>Bacteria</taxon>
        <taxon>Pseudomonadati</taxon>
        <taxon>Bacteroidota</taxon>
        <taxon>Flavobacteriia</taxon>
        <taxon>Flavobacteriales</taxon>
        <taxon>Flavobacteriaceae</taxon>
        <taxon>Flavobacterium</taxon>
    </lineage>
</organism>
<name>A0A1I2FPL2_9FLAO</name>
<gene>
    <name evidence="1" type="ORF">SAMN04488131_10829</name>
</gene>
<evidence type="ECO:0000313" key="2">
    <source>
        <dbReference type="Proteomes" id="UP000198596"/>
    </source>
</evidence>
<reference evidence="2" key="1">
    <citation type="submission" date="2016-10" db="EMBL/GenBank/DDBJ databases">
        <authorList>
            <person name="Varghese N."/>
            <person name="Submissions S."/>
        </authorList>
    </citation>
    <scope>NUCLEOTIDE SEQUENCE [LARGE SCALE GENOMIC DNA]</scope>
    <source>
        <strain evidence="2">CGMCC 1.9227</strain>
    </source>
</reference>
<protein>
    <submittedName>
        <fullName evidence="1">Uncharacterized protein</fullName>
    </submittedName>
</protein>
<evidence type="ECO:0000313" key="1">
    <source>
        <dbReference type="EMBL" id="SFF06341.1"/>
    </source>
</evidence>
<sequence length="329" mass="36132">MEQIKNYIFVRNIIKMKRILSLLILVLFLNGCDDGDLIQEDINFEDVIAQKCTTNSIIYKLKDSEALIFEATGITFPTETTSQEFSISGSNRVLYRFYSGTVSASTICESIPPATPIVTDQWTATGGNIVINTTAVKTTDEKDNSTKITGYNHNITFKNITFNKGNGTQVYETFAFGDYLTAATPLPFAFNKTLEQCSASKQLYDYNSSEALILDVDSALIVNEATLLNAPRTGLISDTKNKLTYRLFSGLVTGAYFCNATFPATPVVTEEWIGVAGVANTSGIVEVTSTPFGNGFKHTVVLKKVKMKKGNSDFILGDNYIYGELLTTN</sequence>
<keyword evidence="2" id="KW-1185">Reference proteome</keyword>
<dbReference type="EMBL" id="FONQ01000008">
    <property type="protein sequence ID" value="SFF06341.1"/>
    <property type="molecule type" value="Genomic_DNA"/>
</dbReference>
<dbReference type="AlphaFoldDB" id="A0A1I2FPL2"/>
<proteinExistence type="predicted"/>